<keyword evidence="3" id="KW-1185">Reference proteome</keyword>
<dbReference type="InterPro" id="IPR009003">
    <property type="entry name" value="Peptidase_S1_PA"/>
</dbReference>
<feature type="compositionally biased region" description="Polar residues" evidence="1">
    <location>
        <begin position="111"/>
        <end position="130"/>
    </location>
</feature>
<gene>
    <name evidence="2" type="ORF">PACLA_8A070633</name>
</gene>
<dbReference type="InterPro" id="IPR043504">
    <property type="entry name" value="Peptidase_S1_PA_chymotrypsin"/>
</dbReference>
<proteinExistence type="predicted"/>
<dbReference type="AlphaFoldDB" id="A0A6S7I804"/>
<dbReference type="SUPFAM" id="SSF50494">
    <property type="entry name" value="Trypsin-like serine proteases"/>
    <property type="match status" value="1"/>
</dbReference>
<evidence type="ECO:0000256" key="1">
    <source>
        <dbReference type="SAM" id="MobiDB-lite"/>
    </source>
</evidence>
<evidence type="ECO:0000313" key="2">
    <source>
        <dbReference type="EMBL" id="CAB4014724.1"/>
    </source>
</evidence>
<dbReference type="Gene3D" id="2.40.10.10">
    <property type="entry name" value="Trypsin-like serine proteases"/>
    <property type="match status" value="1"/>
</dbReference>
<dbReference type="Pfam" id="PF00531">
    <property type="entry name" value="Death"/>
    <property type="match status" value="1"/>
</dbReference>
<dbReference type="PANTHER" id="PTHR14389:SF3">
    <property type="entry name" value="PROTEIN FAM111A-LIKE"/>
    <property type="match status" value="1"/>
</dbReference>
<dbReference type="SUPFAM" id="SSF47986">
    <property type="entry name" value="DEATH domain"/>
    <property type="match status" value="1"/>
</dbReference>
<dbReference type="InterPro" id="IPR011029">
    <property type="entry name" value="DEATH-like_dom_sf"/>
</dbReference>
<dbReference type="Pfam" id="PF13365">
    <property type="entry name" value="Trypsin_2"/>
    <property type="match status" value="1"/>
</dbReference>
<organism evidence="2 3">
    <name type="scientific">Paramuricea clavata</name>
    <name type="common">Red gorgonian</name>
    <name type="synonym">Violescent sea-whip</name>
    <dbReference type="NCBI Taxonomy" id="317549"/>
    <lineage>
        <taxon>Eukaryota</taxon>
        <taxon>Metazoa</taxon>
        <taxon>Cnidaria</taxon>
        <taxon>Anthozoa</taxon>
        <taxon>Octocorallia</taxon>
        <taxon>Malacalcyonacea</taxon>
        <taxon>Plexauridae</taxon>
        <taxon>Paramuricea</taxon>
    </lineage>
</organism>
<dbReference type="Proteomes" id="UP001152795">
    <property type="component" value="Unassembled WGS sequence"/>
</dbReference>
<dbReference type="OrthoDB" id="10025068at2759"/>
<accession>A0A6S7I804</accession>
<dbReference type="PANTHER" id="PTHR14389">
    <property type="entry name" value="SI:CH1073-475A24.1"/>
    <property type="match status" value="1"/>
</dbReference>
<dbReference type="GO" id="GO:0007165">
    <property type="term" value="P:signal transduction"/>
    <property type="evidence" value="ECO:0007669"/>
    <property type="project" value="InterPro"/>
</dbReference>
<dbReference type="PROSITE" id="PS50017">
    <property type="entry name" value="DEATH_DOMAIN"/>
    <property type="match status" value="1"/>
</dbReference>
<feature type="region of interest" description="Disordered" evidence="1">
    <location>
        <begin position="110"/>
        <end position="130"/>
    </location>
</feature>
<name>A0A6S7I804_PARCT</name>
<dbReference type="Gene3D" id="1.10.533.10">
    <property type="entry name" value="Death Domain, Fas"/>
    <property type="match status" value="1"/>
</dbReference>
<comment type="caution">
    <text evidence="2">The sequence shown here is derived from an EMBL/GenBank/DDBJ whole genome shotgun (WGS) entry which is preliminary data.</text>
</comment>
<sequence>MSASSRLVSSLDGEVLEGLSMKLNPRMLMKDYKYLAARLKYTYECIQNFARERNPTLALLQHWWSSRRGKEMTVTVLIELLSDMERDDCVDLLRPYEFYMPNAAMVEDNSDFQWPNETSNEASGPQSTRDSYLKGPISVSNVQRIGNCGKSVGMIALKNKDDHEPTYTGTGWLVAKEESESYIMTNYHVISAIKQRRSQTQREIKVVIQFDYLTKAQPSCPEFEVTQQAVISNLDLDYAVLKVQSNCPGIECLKVCTRWPNPNSNVTVIGHPKAESKACMFGKVLHTPRSSETVRKWVEDRTKRYCPHDHCDGKETEVVCVHNYEKWPKLERRKDFFIDS</sequence>
<protein>
    <submittedName>
        <fullName evidence="2">Mucosa-associated lymphoid tissue lymphoma translocation 1-like</fullName>
    </submittedName>
</protein>
<dbReference type="EMBL" id="CACRXK020008422">
    <property type="protein sequence ID" value="CAB4014724.1"/>
    <property type="molecule type" value="Genomic_DNA"/>
</dbReference>
<reference evidence="2" key="1">
    <citation type="submission" date="2020-04" db="EMBL/GenBank/DDBJ databases">
        <authorList>
            <person name="Alioto T."/>
            <person name="Alioto T."/>
            <person name="Gomez Garrido J."/>
        </authorList>
    </citation>
    <scope>NUCLEOTIDE SEQUENCE</scope>
    <source>
        <strain evidence="2">A484AB</strain>
    </source>
</reference>
<dbReference type="InterPro" id="IPR000488">
    <property type="entry name" value="Death_dom"/>
</dbReference>
<evidence type="ECO:0000313" key="3">
    <source>
        <dbReference type="Proteomes" id="UP001152795"/>
    </source>
</evidence>